<feature type="compositionally biased region" description="Basic residues" evidence="1">
    <location>
        <begin position="51"/>
        <end position="63"/>
    </location>
</feature>
<feature type="region of interest" description="Disordered" evidence="1">
    <location>
        <begin position="22"/>
        <end position="63"/>
    </location>
</feature>
<keyword evidence="3" id="KW-1185">Reference proteome</keyword>
<comment type="caution">
    <text evidence="2">The sequence shown here is derived from an EMBL/GenBank/DDBJ whole genome shotgun (WGS) entry which is preliminary data.</text>
</comment>
<proteinExistence type="predicted"/>
<gene>
    <name evidence="2" type="ORF">GOP47_0009035</name>
</gene>
<dbReference type="Proteomes" id="UP000886520">
    <property type="component" value="Chromosome 8"/>
</dbReference>
<organism evidence="2 3">
    <name type="scientific">Adiantum capillus-veneris</name>
    <name type="common">Maidenhair fern</name>
    <dbReference type="NCBI Taxonomy" id="13818"/>
    <lineage>
        <taxon>Eukaryota</taxon>
        <taxon>Viridiplantae</taxon>
        <taxon>Streptophyta</taxon>
        <taxon>Embryophyta</taxon>
        <taxon>Tracheophyta</taxon>
        <taxon>Polypodiopsida</taxon>
        <taxon>Polypodiidae</taxon>
        <taxon>Polypodiales</taxon>
        <taxon>Pteridineae</taxon>
        <taxon>Pteridaceae</taxon>
        <taxon>Vittarioideae</taxon>
        <taxon>Adiantum</taxon>
    </lineage>
</organism>
<dbReference type="AlphaFoldDB" id="A0A9D4V035"/>
<reference evidence="2" key="1">
    <citation type="submission" date="2021-01" db="EMBL/GenBank/DDBJ databases">
        <title>Adiantum capillus-veneris genome.</title>
        <authorList>
            <person name="Fang Y."/>
            <person name="Liao Q."/>
        </authorList>
    </citation>
    <scope>NUCLEOTIDE SEQUENCE</scope>
    <source>
        <strain evidence="2">H3</strain>
        <tissue evidence="2">Leaf</tissue>
    </source>
</reference>
<evidence type="ECO:0000313" key="3">
    <source>
        <dbReference type="Proteomes" id="UP000886520"/>
    </source>
</evidence>
<protein>
    <submittedName>
        <fullName evidence="2">Uncharacterized protein</fullName>
    </submittedName>
</protein>
<dbReference type="EMBL" id="JABFUD020000008">
    <property type="protein sequence ID" value="KAI5076970.1"/>
    <property type="molecule type" value="Genomic_DNA"/>
</dbReference>
<accession>A0A9D4V035</accession>
<name>A0A9D4V035_ADICA</name>
<feature type="compositionally biased region" description="Pro residues" evidence="1">
    <location>
        <begin position="31"/>
        <end position="40"/>
    </location>
</feature>
<dbReference type="OrthoDB" id="1701885at2759"/>
<evidence type="ECO:0000313" key="2">
    <source>
        <dbReference type="EMBL" id="KAI5076970.1"/>
    </source>
</evidence>
<sequence>MTLQGLVEALILTGMGRPVPDPPQLLHLAIPDPPHAPQPELPSDHREQKHGTRRAPSHVGHRGRGMYDDLALVALSSASRMDLAATAPARSPMPDAICDSRIAGAMGRRESLKNVYLRRCKALCQWIAERERERERETTRG</sequence>
<evidence type="ECO:0000256" key="1">
    <source>
        <dbReference type="SAM" id="MobiDB-lite"/>
    </source>
</evidence>